<dbReference type="InterPro" id="IPR027396">
    <property type="entry name" value="DsrEFH-like"/>
</dbReference>
<dbReference type="InterPro" id="IPR032836">
    <property type="entry name" value="DsrE2-like"/>
</dbReference>
<protein>
    <submittedName>
        <fullName evidence="8">Pyridine nucleotide-disulfide oxidoreductase</fullName>
    </submittedName>
</protein>
<dbReference type="InterPro" id="IPR023753">
    <property type="entry name" value="FAD/NAD-binding_dom"/>
</dbReference>
<comment type="caution">
    <text evidence="8">The sequence shown here is derived from an EMBL/GenBank/DDBJ whole genome shotgun (WGS) entry which is preliminary data.</text>
</comment>
<dbReference type="Pfam" id="PF00581">
    <property type="entry name" value="Rhodanese"/>
    <property type="match status" value="1"/>
</dbReference>
<dbReference type="Gene3D" id="3.40.1260.10">
    <property type="entry name" value="DsrEFH-like"/>
    <property type="match status" value="1"/>
</dbReference>
<evidence type="ECO:0000256" key="3">
    <source>
        <dbReference type="ARBA" id="ARBA00022630"/>
    </source>
</evidence>
<keyword evidence="6" id="KW-0676">Redox-active center</keyword>
<dbReference type="Proteomes" id="UP000298313">
    <property type="component" value="Unassembled WGS sequence"/>
</dbReference>
<keyword evidence="4" id="KW-0274">FAD</keyword>
<dbReference type="Gene3D" id="3.40.250.10">
    <property type="entry name" value="Rhodanese-like domain"/>
    <property type="match status" value="1"/>
</dbReference>
<keyword evidence="5" id="KW-0560">Oxidoreductase</keyword>
<keyword evidence="3" id="KW-0285">Flavoprotein</keyword>
<dbReference type="SUPFAM" id="SSF51905">
    <property type="entry name" value="FAD/NAD(P)-binding domain"/>
    <property type="match status" value="1"/>
</dbReference>
<dbReference type="InterPro" id="IPR036873">
    <property type="entry name" value="Rhodanese-like_dom_sf"/>
</dbReference>
<dbReference type="EMBL" id="SOHH01000068">
    <property type="protein sequence ID" value="TFD76707.1"/>
    <property type="molecule type" value="Genomic_DNA"/>
</dbReference>
<dbReference type="PANTHER" id="PTHR43429">
    <property type="entry name" value="PYRIDINE NUCLEOTIDE-DISULFIDE OXIDOREDUCTASE DOMAIN-CONTAINING"/>
    <property type="match status" value="1"/>
</dbReference>
<dbReference type="Pfam" id="PF07992">
    <property type="entry name" value="Pyr_redox_2"/>
    <property type="match status" value="1"/>
</dbReference>
<dbReference type="Pfam" id="PF13686">
    <property type="entry name" value="DrsE_2"/>
    <property type="match status" value="1"/>
</dbReference>
<dbReference type="InterPro" id="IPR016156">
    <property type="entry name" value="FAD/NAD-linked_Rdtase_dimer_sf"/>
</dbReference>
<dbReference type="PROSITE" id="PS01148">
    <property type="entry name" value="UPF0033"/>
    <property type="match status" value="1"/>
</dbReference>
<keyword evidence="9" id="KW-1185">Reference proteome</keyword>
<feature type="domain" description="Rhodanese" evidence="7">
    <location>
        <begin position="473"/>
        <end position="564"/>
    </location>
</feature>
<dbReference type="GO" id="GO:0016491">
    <property type="term" value="F:oxidoreductase activity"/>
    <property type="evidence" value="ECO:0007669"/>
    <property type="project" value="UniProtKB-KW"/>
</dbReference>
<organism evidence="8 9">
    <name type="scientific">Cryobacterium fucosi</name>
    <dbReference type="NCBI Taxonomy" id="1259157"/>
    <lineage>
        <taxon>Bacteria</taxon>
        <taxon>Bacillati</taxon>
        <taxon>Actinomycetota</taxon>
        <taxon>Actinomycetes</taxon>
        <taxon>Micrococcales</taxon>
        <taxon>Microbacteriaceae</taxon>
        <taxon>Cryobacterium</taxon>
    </lineage>
</organism>
<evidence type="ECO:0000256" key="4">
    <source>
        <dbReference type="ARBA" id="ARBA00022827"/>
    </source>
</evidence>
<dbReference type="InterPro" id="IPR001763">
    <property type="entry name" value="Rhodanese-like_dom"/>
</dbReference>
<comment type="cofactor">
    <cofactor evidence="1">
        <name>FAD</name>
        <dbReference type="ChEBI" id="CHEBI:57692"/>
    </cofactor>
</comment>
<dbReference type="InterPro" id="IPR036868">
    <property type="entry name" value="TusA-like_sf"/>
</dbReference>
<dbReference type="Pfam" id="PF01206">
    <property type="entry name" value="TusA"/>
    <property type="match status" value="1"/>
</dbReference>
<dbReference type="InterPro" id="IPR050260">
    <property type="entry name" value="FAD-bd_OxRdtase"/>
</dbReference>
<dbReference type="SUPFAM" id="SSF75169">
    <property type="entry name" value="DsrEFH-like"/>
    <property type="match status" value="1"/>
</dbReference>
<evidence type="ECO:0000313" key="8">
    <source>
        <dbReference type="EMBL" id="TFD76707.1"/>
    </source>
</evidence>
<dbReference type="PRINTS" id="PR00368">
    <property type="entry name" value="FADPNR"/>
</dbReference>
<dbReference type="InterPro" id="IPR036188">
    <property type="entry name" value="FAD/NAD-bd_sf"/>
</dbReference>
<proteinExistence type="inferred from homology"/>
<name>A0A4R9B875_9MICO</name>
<dbReference type="PANTHER" id="PTHR43429:SF1">
    <property type="entry name" value="NAD(P)H SULFUR OXIDOREDUCTASE (COA-DEPENDENT)"/>
    <property type="match status" value="1"/>
</dbReference>
<dbReference type="SMART" id="SM00450">
    <property type="entry name" value="RHOD"/>
    <property type="match status" value="1"/>
</dbReference>
<evidence type="ECO:0000313" key="9">
    <source>
        <dbReference type="Proteomes" id="UP000298313"/>
    </source>
</evidence>
<evidence type="ECO:0000259" key="7">
    <source>
        <dbReference type="PROSITE" id="PS50206"/>
    </source>
</evidence>
<dbReference type="SUPFAM" id="SSF55424">
    <property type="entry name" value="FAD/NAD-linked reductases, dimerisation (C-terminal) domain"/>
    <property type="match status" value="1"/>
</dbReference>
<dbReference type="CDD" id="cd00158">
    <property type="entry name" value="RHOD"/>
    <property type="match status" value="1"/>
</dbReference>
<dbReference type="PRINTS" id="PR00411">
    <property type="entry name" value="PNDRDTASEI"/>
</dbReference>
<dbReference type="SUPFAM" id="SSF52821">
    <property type="entry name" value="Rhodanese/Cell cycle control phosphatase"/>
    <property type="match status" value="1"/>
</dbReference>
<sequence>MKIVVVGGVAAGASVAARARRLDEFAEIIVLERGHHVSFANCGLPYHIGEVIADRSRLLLQTPESLRESLDIDVRVGNEVTAIDRAAQTVTIREVDSGREYVENYDALALCTGAEPLRPPLPGIDLAGVHVLRRIGDMDVIKAQLDAAIAQAAAGARGPVKAVVIGAGYIGLEMAENLKHRGALVDVVEMSDQILPPLDHELSVPVEHHLRSRGITLHLSTAAAAFTERKGGGLHVELTDLSVLEADLVILSAGVRPNTLLATAAGLELGPRGGVTVDTHMRTSDPHIWAAGDSVETPHTVLPGQWLAPLAGPANREARVAAENICGRTTEYRSTQGTSIVKVFDMVAGGTGATERQLLAAEVPYRAVHVHPSGHAGYYPGTAMMQLKVLFSPDTGRILGAQAAGFDGIDKRLDVLATALRAGLTVYDLEELELAYAPPFGSAKDPVNMAGFVASNVLRGDLTLWYAQDYPEATRGTRLIDVRTPEEFSIWHLPGAENVPLGDIRTTSEAWDRTARFRLYCAVGFRSYLAYRALVQRGFTDIATLSGGSDTFRSWHEVKPDSDEPPLPMTAYAESADIVAAAARSTVLSQGTGLRVDLDCSGLACPGPIMKLSDKMKSLTSGDELVVHVSDPGFASDAPVWARRNGHQLLAIEPEGSGYVATMRKGGAATTAVTAITSAEPSPSKTSFVVFSGDLDKVIAAFIIANGAIAMGEEVSMFFTFWGLNSLRRIDPPKRERKLMDKMFATMMPSGAGSMPLSQMNMLGAGAAMIKKVMKDNAVASLPELIASAQAGGARLIACTMTMDLLGIAPSDLMDNVELGGVATFLGEAAESNTTLFI</sequence>
<dbReference type="AlphaFoldDB" id="A0A4R9B875"/>
<dbReference type="OrthoDB" id="9802028at2"/>
<gene>
    <name evidence="8" type="ORF">E3T48_10100</name>
</gene>
<dbReference type="PROSITE" id="PS50206">
    <property type="entry name" value="RHODANESE_3"/>
    <property type="match status" value="1"/>
</dbReference>
<evidence type="ECO:0000256" key="5">
    <source>
        <dbReference type="ARBA" id="ARBA00023002"/>
    </source>
</evidence>
<dbReference type="InterPro" id="IPR004099">
    <property type="entry name" value="Pyr_nucl-diS_OxRdtase_dimer"/>
</dbReference>
<dbReference type="Gene3D" id="3.50.50.60">
    <property type="entry name" value="FAD/NAD(P)-binding domain"/>
    <property type="match status" value="2"/>
</dbReference>
<accession>A0A4R9B875</accession>
<dbReference type="Gene3D" id="3.30.110.40">
    <property type="entry name" value="TusA-like domain"/>
    <property type="match status" value="1"/>
</dbReference>
<comment type="similarity">
    <text evidence="2">Belongs to the class-III pyridine nucleotide-disulfide oxidoreductase family.</text>
</comment>
<dbReference type="SUPFAM" id="SSF64307">
    <property type="entry name" value="SirA-like"/>
    <property type="match status" value="1"/>
</dbReference>
<evidence type="ECO:0000256" key="1">
    <source>
        <dbReference type="ARBA" id="ARBA00001974"/>
    </source>
</evidence>
<evidence type="ECO:0000256" key="6">
    <source>
        <dbReference type="ARBA" id="ARBA00023284"/>
    </source>
</evidence>
<dbReference type="InterPro" id="IPR001455">
    <property type="entry name" value="TusA-like"/>
</dbReference>
<dbReference type="Pfam" id="PF02852">
    <property type="entry name" value="Pyr_redox_dim"/>
    <property type="match status" value="1"/>
</dbReference>
<evidence type="ECO:0000256" key="2">
    <source>
        <dbReference type="ARBA" id="ARBA00009130"/>
    </source>
</evidence>
<dbReference type="RefSeq" id="WP_134523933.1">
    <property type="nucleotide sequence ID" value="NZ_SOHH01000068.1"/>
</dbReference>
<reference evidence="8 9" key="1">
    <citation type="submission" date="2019-03" db="EMBL/GenBank/DDBJ databases">
        <title>Genomics of glacier-inhabiting Cryobacterium strains.</title>
        <authorList>
            <person name="Liu Q."/>
            <person name="Xin Y.-H."/>
        </authorList>
    </citation>
    <scope>NUCLEOTIDE SEQUENCE [LARGE SCALE GENOMIC DNA]</scope>
    <source>
        <strain evidence="8 9">Hh4</strain>
    </source>
</reference>